<protein>
    <recommendedName>
        <fullName evidence="4">LVIVD repeat-containing protein</fullName>
    </recommendedName>
</protein>
<dbReference type="EMBL" id="JAVRHR010000002">
    <property type="protein sequence ID" value="MDT0607668.1"/>
    <property type="molecule type" value="Genomic_DNA"/>
</dbReference>
<proteinExistence type="predicted"/>
<name>A0ABU3ACM8_9FLAO</name>
<evidence type="ECO:0000313" key="2">
    <source>
        <dbReference type="EMBL" id="MDT0607668.1"/>
    </source>
</evidence>
<dbReference type="PROSITE" id="PS51257">
    <property type="entry name" value="PROKAR_LIPOPROTEIN"/>
    <property type="match status" value="1"/>
</dbReference>
<evidence type="ECO:0000256" key="1">
    <source>
        <dbReference type="SAM" id="SignalP"/>
    </source>
</evidence>
<dbReference type="SUPFAM" id="SSF69322">
    <property type="entry name" value="Tricorn protease domain 2"/>
    <property type="match status" value="1"/>
</dbReference>
<sequence length="544" mass="58709">MKRILLYSLLISLFIFSCSDSTTIFEEESTNFDNEIDASVLTNSIVYDKSGVMEIYEDAREGAIQGRFVNEQAGDYPLSLVAQVSPPSFRGGENLTATDVHLDGDFAYISYNTPGADYKGAVDVVNISDPASPRLTGRAYSYDKDLNAIHYDNGYGYIVGGMDAEKSALATANSVIIKVAINNGRFNTSDLAYNYQEGFNANDALVSGNSLFVTSGKDGYVTEFDKNSLEIINEAPFEDLRSVVIKDGKYLVLDASIGVRILNAQLEETSQIQIDSDFRVADKRTLDLMGDKVVVSEGENGAGIYDIATGTFQEYIPITVNPANVAESDIVTNATAFNEGAILMANGGGGLCLSEDNNGTLSTVGVIELDGSINYVASRGDYIFAASGREGLQIIKMNKPSEDLAAKCSGTPTYSGSNTLNVTASQTLAYSGSKRFRTIDVAGELLLCGTWTVNLEVDVFDNALFEMRGTFIVARNNRRRNLTVGENATLRIEGNLTVYGDLILEDNATIEFVGENSRVNIFGDVDSAASANVLGSFDDIQDKF</sequence>
<evidence type="ECO:0008006" key="4">
    <source>
        <dbReference type="Google" id="ProtNLM"/>
    </source>
</evidence>
<dbReference type="InterPro" id="IPR013211">
    <property type="entry name" value="LVIVD"/>
</dbReference>
<dbReference type="Pfam" id="PF08309">
    <property type="entry name" value="LVIVD"/>
    <property type="match status" value="1"/>
</dbReference>
<dbReference type="InterPro" id="IPR015943">
    <property type="entry name" value="WD40/YVTN_repeat-like_dom_sf"/>
</dbReference>
<reference evidence="2 3" key="1">
    <citation type="submission" date="2023-09" db="EMBL/GenBank/DDBJ databases">
        <authorList>
            <person name="Rey-Velasco X."/>
        </authorList>
    </citation>
    <scope>NUCLEOTIDE SEQUENCE [LARGE SCALE GENOMIC DNA]</scope>
    <source>
        <strain evidence="2 3">F388</strain>
    </source>
</reference>
<feature type="chain" id="PRO_5047336868" description="LVIVD repeat-containing protein" evidence="1">
    <location>
        <begin position="21"/>
        <end position="544"/>
    </location>
</feature>
<keyword evidence="3" id="KW-1185">Reference proteome</keyword>
<feature type="signal peptide" evidence="1">
    <location>
        <begin position="1"/>
        <end position="20"/>
    </location>
</feature>
<dbReference type="RefSeq" id="WP_311351610.1">
    <property type="nucleotide sequence ID" value="NZ_JAVRHR010000002.1"/>
</dbReference>
<dbReference type="Gene3D" id="2.130.10.10">
    <property type="entry name" value="YVTN repeat-like/Quinoprotein amine dehydrogenase"/>
    <property type="match status" value="1"/>
</dbReference>
<evidence type="ECO:0000313" key="3">
    <source>
        <dbReference type="Proteomes" id="UP001255246"/>
    </source>
</evidence>
<comment type="caution">
    <text evidence="2">The sequence shown here is derived from an EMBL/GenBank/DDBJ whole genome shotgun (WGS) entry which is preliminary data.</text>
</comment>
<organism evidence="2 3">
    <name type="scientific">Croceitalea rosinachiae</name>
    <dbReference type="NCBI Taxonomy" id="3075596"/>
    <lineage>
        <taxon>Bacteria</taxon>
        <taxon>Pseudomonadati</taxon>
        <taxon>Bacteroidota</taxon>
        <taxon>Flavobacteriia</taxon>
        <taxon>Flavobacteriales</taxon>
        <taxon>Flavobacteriaceae</taxon>
        <taxon>Croceitalea</taxon>
    </lineage>
</organism>
<keyword evidence="1" id="KW-0732">Signal</keyword>
<gene>
    <name evidence="2" type="ORF">RM706_11525</name>
</gene>
<accession>A0ABU3ACM8</accession>
<dbReference type="Proteomes" id="UP001255246">
    <property type="component" value="Unassembled WGS sequence"/>
</dbReference>